<protein>
    <submittedName>
        <fullName evidence="1">Uncharacterized protein</fullName>
    </submittedName>
</protein>
<proteinExistence type="predicted"/>
<accession>A0A2Z5N5N8</accession>
<dbReference type="EMBL" id="CP024903">
    <property type="protein sequence ID" value="AXF24436.1"/>
    <property type="molecule type" value="Genomic_DNA"/>
</dbReference>
<evidence type="ECO:0000313" key="1">
    <source>
        <dbReference type="EMBL" id="AXF24436.1"/>
    </source>
</evidence>
<gene>
    <name evidence="1" type="ORF">CUJ89_29515</name>
</gene>
<organism evidence="1 2">
    <name type="scientific">Burkholderia pyrrocinia</name>
    <name type="common">Pseudomonas pyrrocinia</name>
    <dbReference type="NCBI Taxonomy" id="60550"/>
    <lineage>
        <taxon>Bacteria</taxon>
        <taxon>Pseudomonadati</taxon>
        <taxon>Pseudomonadota</taxon>
        <taxon>Betaproteobacteria</taxon>
        <taxon>Burkholderiales</taxon>
        <taxon>Burkholderiaceae</taxon>
        <taxon>Burkholderia</taxon>
        <taxon>Burkholderia cepacia complex</taxon>
    </lineage>
</organism>
<dbReference type="Proteomes" id="UP000253104">
    <property type="component" value="Chromosome mHSR5_B"/>
</dbReference>
<evidence type="ECO:0000313" key="2">
    <source>
        <dbReference type="Proteomes" id="UP000253104"/>
    </source>
</evidence>
<sequence length="68" mass="7396">MSGSNLQLHSKIKIESVANQLNLERLESSRASYDDLMDAFARELTSDEILLISGASKSGGRYSGTVYA</sequence>
<reference evidence="1 2" key="1">
    <citation type="journal article" date="2018" name="ISME J.">
        <title>Involvement of Burkholderiaceae and sulfurous volatiles in disease-suppressive soils.</title>
        <authorList>
            <person name="Carrion V.J."/>
            <person name="Cordovez V."/>
            <person name="Tyc O."/>
            <person name="Etalo D.W."/>
            <person name="de Bruijn I."/>
            <person name="de Jager V.C."/>
            <person name="Medema M.H."/>
            <person name="Eberl L."/>
            <person name="Raaijmakers J.M."/>
        </authorList>
    </citation>
    <scope>NUCLEOTIDE SEQUENCE [LARGE SCALE GENOMIC DNA]</scope>
    <source>
        <strain evidence="2">mHSR5</strain>
    </source>
</reference>
<name>A0A2Z5N5N8_BURPY</name>
<dbReference type="AlphaFoldDB" id="A0A2Z5N5N8"/>
<dbReference type="RefSeq" id="WP_114180812.1">
    <property type="nucleotide sequence ID" value="NZ_CP024903.1"/>
</dbReference>